<dbReference type="KEGG" id="aten:116300223"/>
<gene>
    <name evidence="3" type="primary">LOC116300223</name>
</gene>
<dbReference type="Proteomes" id="UP000515163">
    <property type="component" value="Unplaced"/>
</dbReference>
<feature type="region of interest" description="Disordered" evidence="1">
    <location>
        <begin position="106"/>
        <end position="196"/>
    </location>
</feature>
<accession>A0A6P8IBX7</accession>
<protein>
    <submittedName>
        <fullName evidence="3">Uncharacterized protein LOC116300223</fullName>
    </submittedName>
</protein>
<feature type="compositionally biased region" description="Polar residues" evidence="1">
    <location>
        <begin position="296"/>
        <end position="314"/>
    </location>
</feature>
<feature type="compositionally biased region" description="Basic and acidic residues" evidence="1">
    <location>
        <begin position="63"/>
        <end position="76"/>
    </location>
</feature>
<organism evidence="2 3">
    <name type="scientific">Actinia tenebrosa</name>
    <name type="common">Australian red waratah sea anemone</name>
    <dbReference type="NCBI Taxonomy" id="6105"/>
    <lineage>
        <taxon>Eukaryota</taxon>
        <taxon>Metazoa</taxon>
        <taxon>Cnidaria</taxon>
        <taxon>Anthozoa</taxon>
        <taxon>Hexacorallia</taxon>
        <taxon>Actiniaria</taxon>
        <taxon>Actiniidae</taxon>
        <taxon>Actinia</taxon>
    </lineage>
</organism>
<reference evidence="3" key="1">
    <citation type="submission" date="2025-08" db="UniProtKB">
        <authorList>
            <consortium name="RefSeq"/>
        </authorList>
    </citation>
    <scope>IDENTIFICATION</scope>
    <source>
        <tissue evidence="3">Tentacle</tissue>
    </source>
</reference>
<feature type="region of interest" description="Disordered" evidence="1">
    <location>
        <begin position="57"/>
        <end position="83"/>
    </location>
</feature>
<evidence type="ECO:0000256" key="1">
    <source>
        <dbReference type="SAM" id="MobiDB-lite"/>
    </source>
</evidence>
<evidence type="ECO:0000313" key="2">
    <source>
        <dbReference type="Proteomes" id="UP000515163"/>
    </source>
</evidence>
<dbReference type="OrthoDB" id="5965671at2759"/>
<evidence type="ECO:0000313" key="3">
    <source>
        <dbReference type="RefSeq" id="XP_031564906.1"/>
    </source>
</evidence>
<dbReference type="AlphaFoldDB" id="A0A6P8IBX7"/>
<dbReference type="RefSeq" id="XP_031564906.1">
    <property type="nucleotide sequence ID" value="XM_031709046.1"/>
</dbReference>
<keyword evidence="2" id="KW-1185">Reference proteome</keyword>
<proteinExistence type="predicted"/>
<feature type="region of interest" description="Disordered" evidence="1">
    <location>
        <begin position="273"/>
        <end position="314"/>
    </location>
</feature>
<sequence length="332" mass="37034">MSASTVQLRLHNGQNHNSSLTFYSHGREAKPALSRRLADAKSGGNIDILPTKMTNGFSGGIRKSFERKEQESEKERRSRSKSKTYVSCLQTSLSFGWKKSLSVETDDSDFCEPDNDHRIIDMDGSLKKESPTVKESEKKIMKGTEHRKTVSEEQKSQKAKPRTSDEKAVNATPLRSRSKGKRSELQDAHVSVQPSTGRQLMIISNLENGAVSVTTYGDGSPASPKSCTSYVYIKSKFQGNQYSKTKRSTVVVQKPPLCRSITISEASLSSALSRQADKMAPQSRSNTNLRKERSWTGINVQRKSKRSFTVSNDSTDGRLRTIYESTMEENCD</sequence>
<dbReference type="GeneID" id="116300223"/>
<feature type="compositionally biased region" description="Basic and acidic residues" evidence="1">
    <location>
        <begin position="114"/>
        <end position="168"/>
    </location>
</feature>
<name>A0A6P8IBX7_ACTTE</name>
<dbReference type="InParanoid" id="A0A6P8IBX7"/>